<dbReference type="GeneID" id="8050013"/>
<name>B9WLW7_CANDC</name>
<organism evidence="3 4">
    <name type="scientific">Candida dubliniensis (strain CD36 / ATCC MYA-646 / CBS 7987 / NCPF 3949 / NRRL Y-17841)</name>
    <name type="common">Yeast</name>
    <dbReference type="NCBI Taxonomy" id="573826"/>
    <lineage>
        <taxon>Eukaryota</taxon>
        <taxon>Fungi</taxon>
        <taxon>Dikarya</taxon>
        <taxon>Ascomycota</taxon>
        <taxon>Saccharomycotina</taxon>
        <taxon>Pichiomycetes</taxon>
        <taxon>Debaryomycetaceae</taxon>
        <taxon>Candida/Lodderomyces clade</taxon>
        <taxon>Candida</taxon>
    </lineage>
</organism>
<feature type="compositionally biased region" description="Low complexity" evidence="1">
    <location>
        <begin position="440"/>
        <end position="454"/>
    </location>
</feature>
<reference evidence="3 4" key="1">
    <citation type="journal article" date="2009" name="Genome Res.">
        <title>Comparative genomics of the fungal pathogens Candida dubliniensis and Candida albicans.</title>
        <authorList>
            <person name="Jackson A.P."/>
            <person name="Gamble J.A."/>
            <person name="Yeomans T."/>
            <person name="Moran G.P."/>
            <person name="Saunders D."/>
            <person name="Harris D."/>
            <person name="Aslett M."/>
            <person name="Barrell J.F."/>
            <person name="Butler G."/>
            <person name="Citiulo F."/>
            <person name="Coleman D.C."/>
            <person name="de Groot P.W.J."/>
            <person name="Goodwin T.J."/>
            <person name="Quail M.A."/>
            <person name="McQuillan J."/>
            <person name="Munro C.A."/>
            <person name="Pain A."/>
            <person name="Poulter R.T."/>
            <person name="Rajandream M.A."/>
            <person name="Renauld H."/>
            <person name="Spiering M.J."/>
            <person name="Tivey A."/>
            <person name="Gow N.A.R."/>
            <person name="Barrell B."/>
            <person name="Sullivan D.J."/>
            <person name="Berriman M."/>
        </authorList>
    </citation>
    <scope>NUCLEOTIDE SEQUENCE [LARGE SCALE GENOMIC DNA]</scope>
    <source>
        <strain evidence="4">CD36 / ATCC MYA-646 / CBS 7987 / NCPF 3949 / NRRL Y-17841</strain>
    </source>
</reference>
<dbReference type="OrthoDB" id="4022920at2759"/>
<feature type="compositionally biased region" description="Basic and acidic residues" evidence="1">
    <location>
        <begin position="357"/>
        <end position="370"/>
    </location>
</feature>
<feature type="region of interest" description="Disordered" evidence="1">
    <location>
        <begin position="435"/>
        <end position="458"/>
    </location>
</feature>
<keyword evidence="4" id="KW-1185">Reference proteome</keyword>
<dbReference type="Proteomes" id="UP000002605">
    <property type="component" value="Chromosome R"/>
</dbReference>
<evidence type="ECO:0000313" key="4">
    <source>
        <dbReference type="Proteomes" id="UP000002605"/>
    </source>
</evidence>
<dbReference type="CGD" id="CAL0000166569">
    <property type="gene designation" value="Cd36_30690"/>
</dbReference>
<evidence type="ECO:0000313" key="3">
    <source>
        <dbReference type="EMBL" id="CAX40079.1"/>
    </source>
</evidence>
<dbReference type="HOGENOM" id="CLU_524766_0_0_1"/>
<dbReference type="RefSeq" id="XP_002422078.1">
    <property type="nucleotide sequence ID" value="XM_002422033.1"/>
</dbReference>
<dbReference type="KEGG" id="cdu:CD36_30690"/>
<feature type="region of interest" description="Disordered" evidence="1">
    <location>
        <begin position="294"/>
        <end position="370"/>
    </location>
</feature>
<accession>B9WLW7</accession>
<gene>
    <name evidence="2" type="ordered locus">Cd36_30690</name>
    <name evidence="3" type="ORF">CD36_30690</name>
</gene>
<dbReference type="AlphaFoldDB" id="B9WLW7"/>
<dbReference type="eggNOG" id="ENOG502RQJX">
    <property type="taxonomic scope" value="Eukaryota"/>
</dbReference>
<protein>
    <submittedName>
        <fullName evidence="3">Uncharacterized protein</fullName>
    </submittedName>
</protein>
<dbReference type="VEuPathDB" id="FungiDB:CD36_30690"/>
<evidence type="ECO:0000313" key="2">
    <source>
        <dbReference type="CGD" id="CAL0000166569"/>
    </source>
</evidence>
<sequence>MANQRQEPRYFMQDDDQAIHRKPPRHLQLRARSFTEPTPHCTPDNTERLVQSAQEISFIEDSEDEIPVILSSISTSLPRFSSIYNSFHSSLETSLLLMNHRCNEESQYSNENFNQQDFAVMSQSSYYHECHISEPATVSNDDSDVILINSTIHQDKYEHEEYDYDNERNISIDSNVTEEFDKRNILLGLESAKILAPKVEVDFSQEPNDNEILECSTQCGEEDNVIEVETDNMNVTSEVVGQQFENLVEEKRAKVEPKNMENSRQNTLSSNCIHENKNKEILIETFPGEIKILKRSPKKEDEKANLKTEMNDDNRVNKPQRKELKPGDSYENNSDLKNEKEVGIGNDVQGQTNKCHASNEENGSKNHDSKRILENSERENYTPLVSNNSSVSSQNLKNSTAKITIANAEQKIQGKSTKENNKELLKCDNEHVTKDIPKLSNNSKSKTTKTSTTKPATINQSLANTASNKENIDRGNRKIVRKRIASKPLSEICNSHPRSRVGLSKRVKIDSLHHKLKNK</sequence>
<dbReference type="EMBL" id="FM992695">
    <property type="protein sequence ID" value="CAX40079.1"/>
    <property type="molecule type" value="Genomic_DNA"/>
</dbReference>
<evidence type="ECO:0000256" key="1">
    <source>
        <dbReference type="SAM" id="MobiDB-lite"/>
    </source>
</evidence>
<proteinExistence type="predicted"/>
<feature type="compositionally biased region" description="Basic and acidic residues" evidence="1">
    <location>
        <begin position="298"/>
        <end position="342"/>
    </location>
</feature>